<evidence type="ECO:0000256" key="1">
    <source>
        <dbReference type="HAMAP-Rule" id="MF_00582"/>
    </source>
</evidence>
<comment type="similarity">
    <text evidence="1">Belongs to the UPF0215 family.</text>
</comment>
<dbReference type="Proteomes" id="UP001321018">
    <property type="component" value="Unassembled WGS sequence"/>
</dbReference>
<name>A0AAP3E1F1_9EURY</name>
<dbReference type="HAMAP" id="MF_00582">
    <property type="entry name" value="UPF0215"/>
    <property type="match status" value="1"/>
</dbReference>
<dbReference type="RefSeq" id="WP_338002842.1">
    <property type="nucleotide sequence ID" value="NZ_JAOPKA010000003.1"/>
</dbReference>
<sequence length="209" mass="22210">MKPGVRALGIAESYSEQSDRADTDTNTTTTSTLAGAVVRASRVVDGLTFGSCTVGGTDATDAIGSLVSDLEREDVRYVLLGAVAPAWYNVLDLKRIARRVDRPVIAVTFEASDGLESGLRDAFSGEALECRLELYRDLPPRRAVAVNDETVYVRAVGLADDEAAEVVRAFTPEGGRPEPLRVARFAARAGDAYVREGRTRAGTGSGDGN</sequence>
<dbReference type="InterPro" id="IPR002802">
    <property type="entry name" value="Endo_dU"/>
</dbReference>
<comment type="caution">
    <text evidence="2">The sequence shown here is derived from an EMBL/GenBank/DDBJ whole genome shotgun (WGS) entry which is preliminary data.</text>
</comment>
<proteinExistence type="inferred from homology"/>
<evidence type="ECO:0000313" key="3">
    <source>
        <dbReference type="Proteomes" id="UP001321018"/>
    </source>
</evidence>
<reference evidence="2" key="1">
    <citation type="submission" date="2022-09" db="EMBL/GenBank/DDBJ databases">
        <title>Enrichment on poylsaccharides allowed isolation of novel metabolic and taxonomic groups of Haloarchaea.</title>
        <authorList>
            <person name="Sorokin D.Y."/>
            <person name="Elcheninov A.G."/>
            <person name="Khizhniak T.V."/>
            <person name="Kolganova T.V."/>
            <person name="Kublanov I.V."/>
        </authorList>
    </citation>
    <scope>NUCLEOTIDE SEQUENCE</scope>
    <source>
        <strain evidence="2">AArc-xg1-1</strain>
    </source>
</reference>
<dbReference type="PANTHER" id="PTHR39518:SF2">
    <property type="entry name" value="UPF0215 PROTEIN MJ1150"/>
    <property type="match status" value="1"/>
</dbReference>
<dbReference type="EMBL" id="JAOPKA010000003">
    <property type="protein sequence ID" value="MCU4741004.1"/>
    <property type="molecule type" value="Genomic_DNA"/>
</dbReference>
<dbReference type="Pfam" id="PF01949">
    <property type="entry name" value="Endo_dU"/>
    <property type="match status" value="1"/>
</dbReference>
<dbReference type="PANTHER" id="PTHR39518">
    <property type="entry name" value="UPF0215 PROTEIN MJ1150"/>
    <property type="match status" value="1"/>
</dbReference>
<organism evidence="2 3">
    <name type="scientific">Natronoglomus mannanivorans</name>
    <dbReference type="NCBI Taxonomy" id="2979990"/>
    <lineage>
        <taxon>Archaea</taxon>
        <taxon>Methanobacteriati</taxon>
        <taxon>Methanobacteriota</taxon>
        <taxon>Stenosarchaea group</taxon>
        <taxon>Halobacteria</taxon>
        <taxon>Halobacteriales</taxon>
        <taxon>Natrialbaceae</taxon>
        <taxon>Natronoglomus</taxon>
    </lineage>
</organism>
<gene>
    <name evidence="2" type="ORF">OB960_06265</name>
</gene>
<dbReference type="Gene3D" id="3.30.2170.10">
    <property type="entry name" value="archaeoglobus fulgidus dsm 4304 superfamily"/>
    <property type="match status" value="1"/>
</dbReference>
<evidence type="ECO:0000313" key="2">
    <source>
        <dbReference type="EMBL" id="MCU4741004.1"/>
    </source>
</evidence>
<dbReference type="AlphaFoldDB" id="A0AAP3E1F1"/>
<accession>A0AAP3E1F1</accession>
<protein>
    <recommendedName>
        <fullName evidence="1">UPF0215 protein OB960_06265</fullName>
    </recommendedName>
</protein>